<dbReference type="Proteomes" id="UP000001876">
    <property type="component" value="Unassembled WGS sequence"/>
</dbReference>
<accession>C1N6J9</accession>
<protein>
    <submittedName>
        <fullName evidence="1">Predicted protein</fullName>
    </submittedName>
</protein>
<dbReference type="GO" id="GO:0000793">
    <property type="term" value="C:condensed chromosome"/>
    <property type="evidence" value="ECO:0007669"/>
    <property type="project" value="TreeGrafter"/>
</dbReference>
<dbReference type="EMBL" id="GG663749">
    <property type="protein sequence ID" value="EEH51931.1"/>
    <property type="molecule type" value="Genomic_DNA"/>
</dbReference>
<name>C1N6J9_MICPC</name>
<dbReference type="GO" id="GO:0007076">
    <property type="term" value="P:mitotic chromosome condensation"/>
    <property type="evidence" value="ECO:0007669"/>
    <property type="project" value="InterPro"/>
</dbReference>
<organism evidence="2">
    <name type="scientific">Micromonas pusilla (strain CCMP1545)</name>
    <name type="common">Picoplanktonic green alga</name>
    <dbReference type="NCBI Taxonomy" id="564608"/>
    <lineage>
        <taxon>Eukaryota</taxon>
        <taxon>Viridiplantae</taxon>
        <taxon>Chlorophyta</taxon>
        <taxon>Mamiellophyceae</taxon>
        <taxon>Mamiellales</taxon>
        <taxon>Mamiellaceae</taxon>
        <taxon>Micromonas</taxon>
    </lineage>
</organism>
<proteinExistence type="predicted"/>
<reference evidence="1 2" key="1">
    <citation type="journal article" date="2009" name="Science">
        <title>Green evolution and dynamic adaptations revealed by genomes of the marine picoeukaryotes Micromonas.</title>
        <authorList>
            <person name="Worden A.Z."/>
            <person name="Lee J.H."/>
            <person name="Mock T."/>
            <person name="Rouze P."/>
            <person name="Simmons M.P."/>
            <person name="Aerts A.L."/>
            <person name="Allen A.E."/>
            <person name="Cuvelier M.L."/>
            <person name="Derelle E."/>
            <person name="Everett M.V."/>
            <person name="Foulon E."/>
            <person name="Grimwood J."/>
            <person name="Gundlach H."/>
            <person name="Henrissat B."/>
            <person name="Napoli C."/>
            <person name="McDonald S.M."/>
            <person name="Parker M.S."/>
            <person name="Rombauts S."/>
            <person name="Salamov A."/>
            <person name="Von Dassow P."/>
            <person name="Badger J.H."/>
            <person name="Coutinho P.M."/>
            <person name="Demir E."/>
            <person name="Dubchak I."/>
            <person name="Gentemann C."/>
            <person name="Eikrem W."/>
            <person name="Gready J.E."/>
            <person name="John U."/>
            <person name="Lanier W."/>
            <person name="Lindquist E.A."/>
            <person name="Lucas S."/>
            <person name="Mayer K.F."/>
            <person name="Moreau H."/>
            <person name="Not F."/>
            <person name="Otillar R."/>
            <person name="Panaud O."/>
            <person name="Pangilinan J."/>
            <person name="Paulsen I."/>
            <person name="Piegu B."/>
            <person name="Poliakov A."/>
            <person name="Robbens S."/>
            <person name="Schmutz J."/>
            <person name="Toulza E."/>
            <person name="Wyss T."/>
            <person name="Zelensky A."/>
            <person name="Zhou K."/>
            <person name="Armbrust E.V."/>
            <person name="Bhattacharya D."/>
            <person name="Goodenough U.W."/>
            <person name="Van de Peer Y."/>
            <person name="Grigoriev I.V."/>
        </authorList>
    </citation>
    <scope>NUCLEOTIDE SEQUENCE [LARGE SCALE GENOMIC DNA]</scope>
    <source>
        <strain evidence="1 2">CCMP1545</strain>
    </source>
</reference>
<gene>
    <name evidence="1" type="ORF">MICPUCDRAFT_53342</name>
</gene>
<evidence type="ECO:0000313" key="2">
    <source>
        <dbReference type="Proteomes" id="UP000001876"/>
    </source>
</evidence>
<keyword evidence="2" id="KW-1185">Reference proteome</keyword>
<dbReference type="GeneID" id="9688995"/>
<dbReference type="KEGG" id="mpp:MICPUCDRAFT_53342"/>
<dbReference type="PANTHER" id="PTHR14418:SF5">
    <property type="entry name" value="CONDENSIN COMPLEX SUBUNIT 3"/>
    <property type="match status" value="1"/>
</dbReference>
<dbReference type="PANTHER" id="PTHR14418">
    <property type="entry name" value="CONDENSIN COMPLEX SUBUNIT 3-RELATED"/>
    <property type="match status" value="1"/>
</dbReference>
<dbReference type="OrthoDB" id="496423at2759"/>
<sequence>MERPARALSRLQDGGEAGDFSEDAITKAFITLLSAEKNKDTRKAILGSLAISDYTIPFVVERTRDASEDVRRVAFLAMTSKARSTSHWSPYDPVRVVNAIP</sequence>
<dbReference type="STRING" id="564608.C1N6J9"/>
<dbReference type="RefSeq" id="XP_003063558.1">
    <property type="nucleotide sequence ID" value="XM_003063512.1"/>
</dbReference>
<evidence type="ECO:0000313" key="1">
    <source>
        <dbReference type="EMBL" id="EEH51931.1"/>
    </source>
</evidence>
<dbReference type="GO" id="GO:0000796">
    <property type="term" value="C:condensin complex"/>
    <property type="evidence" value="ECO:0007669"/>
    <property type="project" value="InterPro"/>
</dbReference>
<dbReference type="InterPro" id="IPR027165">
    <property type="entry name" value="CND3"/>
</dbReference>
<dbReference type="AlphaFoldDB" id="C1N6J9"/>